<reference evidence="2" key="1">
    <citation type="journal article" date="2022" name="Mol. Ecol. Resour.">
        <title>The genomes of chicory, endive, great burdock and yacon provide insights into Asteraceae palaeo-polyploidization history and plant inulin production.</title>
        <authorList>
            <person name="Fan W."/>
            <person name="Wang S."/>
            <person name="Wang H."/>
            <person name="Wang A."/>
            <person name="Jiang F."/>
            <person name="Liu H."/>
            <person name="Zhao H."/>
            <person name="Xu D."/>
            <person name="Zhang Y."/>
        </authorList>
    </citation>
    <scope>NUCLEOTIDE SEQUENCE [LARGE SCALE GENOMIC DNA]</scope>
    <source>
        <strain evidence="2">cv. Punajuju</strain>
    </source>
</reference>
<dbReference type="EMBL" id="CM042011">
    <property type="protein sequence ID" value="KAI3764605.1"/>
    <property type="molecule type" value="Genomic_DNA"/>
</dbReference>
<gene>
    <name evidence="1" type="ORF">L2E82_14616</name>
</gene>
<comment type="caution">
    <text evidence="1">The sequence shown here is derived from an EMBL/GenBank/DDBJ whole genome shotgun (WGS) entry which is preliminary data.</text>
</comment>
<proteinExistence type="predicted"/>
<organism evidence="1 2">
    <name type="scientific">Cichorium intybus</name>
    <name type="common">Chicory</name>
    <dbReference type="NCBI Taxonomy" id="13427"/>
    <lineage>
        <taxon>Eukaryota</taxon>
        <taxon>Viridiplantae</taxon>
        <taxon>Streptophyta</taxon>
        <taxon>Embryophyta</taxon>
        <taxon>Tracheophyta</taxon>
        <taxon>Spermatophyta</taxon>
        <taxon>Magnoliopsida</taxon>
        <taxon>eudicotyledons</taxon>
        <taxon>Gunneridae</taxon>
        <taxon>Pentapetalae</taxon>
        <taxon>asterids</taxon>
        <taxon>campanulids</taxon>
        <taxon>Asterales</taxon>
        <taxon>Asteraceae</taxon>
        <taxon>Cichorioideae</taxon>
        <taxon>Cichorieae</taxon>
        <taxon>Cichoriinae</taxon>
        <taxon>Cichorium</taxon>
    </lineage>
</organism>
<keyword evidence="2" id="KW-1185">Reference proteome</keyword>
<protein>
    <submittedName>
        <fullName evidence="1">Uncharacterized protein</fullName>
    </submittedName>
</protein>
<evidence type="ECO:0000313" key="2">
    <source>
        <dbReference type="Proteomes" id="UP001055811"/>
    </source>
</evidence>
<dbReference type="Proteomes" id="UP001055811">
    <property type="component" value="Linkage Group LG03"/>
</dbReference>
<evidence type="ECO:0000313" key="1">
    <source>
        <dbReference type="EMBL" id="KAI3764605.1"/>
    </source>
</evidence>
<reference evidence="1 2" key="2">
    <citation type="journal article" date="2022" name="Mol. Ecol. Resour.">
        <title>The genomes of chicory, endive, great burdock and yacon provide insights into Asteraceae paleo-polyploidization history and plant inulin production.</title>
        <authorList>
            <person name="Fan W."/>
            <person name="Wang S."/>
            <person name="Wang H."/>
            <person name="Wang A."/>
            <person name="Jiang F."/>
            <person name="Liu H."/>
            <person name="Zhao H."/>
            <person name="Xu D."/>
            <person name="Zhang Y."/>
        </authorList>
    </citation>
    <scope>NUCLEOTIDE SEQUENCE [LARGE SCALE GENOMIC DNA]</scope>
    <source>
        <strain evidence="2">cv. Punajuju</strain>
        <tissue evidence="1">Leaves</tissue>
    </source>
</reference>
<accession>A0ACB9F0X5</accession>
<name>A0ACB9F0X5_CICIN</name>
<sequence length="234" mass="26520">MFTLQTLTSLEYPDHEDYRAQHNDSSFLKMLQDGQDSQENSRDPLFCSSSMEGSQSGGNDKKKKEKRSPERENREVTWRRHRRKNRMVEHPTSTATSMANKVETDRDSLQDVKPYSLLTHDFSLKNTANPPPNATTSGNVAEARKDNGYLWSIFRQSTVQSPTATGACKVAEAVGNRDSMWDFQMNTVATEDHRLPVVEPVTTTAVRASGVGTEHDTFWDFQMDTLTDNDFSFV</sequence>